<keyword evidence="2" id="KW-1185">Reference proteome</keyword>
<sequence length="122" mass="12912">MKFSTRIAPPNSLVLLEDPSGGEIPASMNRALIGSTASCIAVGCRAEDDGETEIVLGSAGSVDTGERPVFTGMLQTPSRRLAVRTVHGALLLEAPVLMVETKLKIWVNDPSEPDRIAIGIEQ</sequence>
<organism evidence="1 2">
    <name type="scientific">Variovorax defluvii</name>
    <dbReference type="NCBI Taxonomy" id="913761"/>
    <lineage>
        <taxon>Bacteria</taxon>
        <taxon>Pseudomonadati</taxon>
        <taxon>Pseudomonadota</taxon>
        <taxon>Betaproteobacteria</taxon>
        <taxon>Burkholderiales</taxon>
        <taxon>Comamonadaceae</taxon>
        <taxon>Variovorax</taxon>
    </lineage>
</organism>
<evidence type="ECO:0000313" key="2">
    <source>
        <dbReference type="Proteomes" id="UP001500975"/>
    </source>
</evidence>
<accession>A0ABP8I266</accession>
<dbReference type="Proteomes" id="UP001500975">
    <property type="component" value="Unassembled WGS sequence"/>
</dbReference>
<name>A0ABP8I266_9BURK</name>
<protein>
    <submittedName>
        <fullName evidence="1">Uncharacterized protein</fullName>
    </submittedName>
</protein>
<gene>
    <name evidence="1" type="ORF">GCM10023165_36410</name>
</gene>
<dbReference type="EMBL" id="BAABGJ010000059">
    <property type="protein sequence ID" value="GAA4349540.1"/>
    <property type="molecule type" value="Genomic_DNA"/>
</dbReference>
<reference evidence="2" key="1">
    <citation type="journal article" date="2019" name="Int. J. Syst. Evol. Microbiol.">
        <title>The Global Catalogue of Microorganisms (GCM) 10K type strain sequencing project: providing services to taxonomists for standard genome sequencing and annotation.</title>
        <authorList>
            <consortium name="The Broad Institute Genomics Platform"/>
            <consortium name="The Broad Institute Genome Sequencing Center for Infectious Disease"/>
            <person name="Wu L."/>
            <person name="Ma J."/>
        </authorList>
    </citation>
    <scope>NUCLEOTIDE SEQUENCE [LARGE SCALE GENOMIC DNA]</scope>
    <source>
        <strain evidence="2">JCM 17804</strain>
    </source>
</reference>
<comment type="caution">
    <text evidence="1">The sequence shown here is derived from an EMBL/GenBank/DDBJ whole genome shotgun (WGS) entry which is preliminary data.</text>
</comment>
<evidence type="ECO:0000313" key="1">
    <source>
        <dbReference type="EMBL" id="GAA4349540.1"/>
    </source>
</evidence>
<proteinExistence type="predicted"/>